<sequence>MSIDTQAHAIGGKGPRAIADHTANVLETTRQAWSEAPNEKREPTQPRASQKKAPHRATTIQLAESRRRAELLEPEPAVNAADLTPKHLPTPDLDERIFDASRFPLVRLRPRAINPGYAFAWSAQMRRLIALATPFVIVEEYAADETAGDLHLRTAWLRTHRAQLAALCRGIIVIEPRIEARASTREALRTMTGDTAVRTVVVSSMRVAGELAPVLLKHSASDIATAPTGRQQAL</sequence>
<dbReference type="Proteomes" id="UP000036959">
    <property type="component" value="Unassembled WGS sequence"/>
</dbReference>
<proteinExistence type="predicted"/>
<dbReference type="AlphaFoldDB" id="A0A0L0MAI8"/>
<name>A0A0L0MAI8_9BURK</name>
<evidence type="ECO:0000313" key="2">
    <source>
        <dbReference type="EMBL" id="KND59306.1"/>
    </source>
</evidence>
<evidence type="ECO:0000256" key="1">
    <source>
        <dbReference type="SAM" id="MobiDB-lite"/>
    </source>
</evidence>
<evidence type="ECO:0000313" key="3">
    <source>
        <dbReference type="Proteomes" id="UP000036959"/>
    </source>
</evidence>
<gene>
    <name evidence="2" type="ORF">BVER_00699c</name>
</gene>
<protein>
    <submittedName>
        <fullName evidence="2">Uncharacterized protein</fullName>
    </submittedName>
</protein>
<keyword evidence="3" id="KW-1185">Reference proteome</keyword>
<organism evidence="2 3">
    <name type="scientific">Candidatus Burkholderia verschuerenii</name>
    <dbReference type="NCBI Taxonomy" id="242163"/>
    <lineage>
        <taxon>Bacteria</taxon>
        <taxon>Pseudomonadati</taxon>
        <taxon>Pseudomonadota</taxon>
        <taxon>Betaproteobacteria</taxon>
        <taxon>Burkholderiales</taxon>
        <taxon>Burkholderiaceae</taxon>
        <taxon>Burkholderia</taxon>
    </lineage>
</organism>
<reference evidence="3" key="1">
    <citation type="submission" date="2015-06" db="EMBL/GenBank/DDBJ databases">
        <title>Comparative genomics of Burkholderia leaf nodule symbionts.</title>
        <authorList>
            <person name="Carlier A."/>
            <person name="Eberl L."/>
            <person name="Pinto-Carbo M."/>
        </authorList>
    </citation>
    <scope>NUCLEOTIDE SEQUENCE [LARGE SCALE GENOMIC DNA]</scope>
    <source>
        <strain evidence="3">UZHbot4</strain>
    </source>
</reference>
<accession>A0A0L0MAI8</accession>
<dbReference type="PATRIC" id="fig|242163.4.peg.1372"/>
<feature type="region of interest" description="Disordered" evidence="1">
    <location>
        <begin position="1"/>
        <end position="57"/>
    </location>
</feature>
<comment type="caution">
    <text evidence="2">The sequence shown here is derived from an EMBL/GenBank/DDBJ whole genome shotgun (WGS) entry which is preliminary data.</text>
</comment>
<dbReference type="EMBL" id="LFJJ01000141">
    <property type="protein sequence ID" value="KND59306.1"/>
    <property type="molecule type" value="Genomic_DNA"/>
</dbReference>